<name>A0AAD3DP31_9CHLO</name>
<evidence type="ECO:0000256" key="1">
    <source>
        <dbReference type="ARBA" id="ARBA00000548"/>
    </source>
</evidence>
<dbReference type="Proteomes" id="UP001054857">
    <property type="component" value="Unassembled WGS sequence"/>
</dbReference>
<dbReference type="InterPro" id="IPR013780">
    <property type="entry name" value="Glyco_hydro_b"/>
</dbReference>
<dbReference type="GO" id="GO:0004556">
    <property type="term" value="F:alpha-amylase activity"/>
    <property type="evidence" value="ECO:0007669"/>
    <property type="project" value="UniProtKB-UniRule"/>
</dbReference>
<accession>A0AAD3DP31</accession>
<evidence type="ECO:0000256" key="2">
    <source>
        <dbReference type="ARBA" id="ARBA00001913"/>
    </source>
</evidence>
<evidence type="ECO:0000256" key="6">
    <source>
        <dbReference type="ARBA" id="ARBA00023277"/>
    </source>
</evidence>
<dbReference type="InterPro" id="IPR012850">
    <property type="entry name" value="A-amylase_bs_C"/>
</dbReference>
<evidence type="ECO:0000256" key="10">
    <source>
        <dbReference type="SAM" id="MobiDB-lite"/>
    </source>
</evidence>
<evidence type="ECO:0000256" key="7">
    <source>
        <dbReference type="ARBA" id="ARBA00023295"/>
    </source>
</evidence>
<dbReference type="SUPFAM" id="SSF51011">
    <property type="entry name" value="Glycosyl hydrolase domain"/>
    <property type="match status" value="1"/>
</dbReference>
<dbReference type="InterPro" id="IPR006046">
    <property type="entry name" value="Alpha_amylase"/>
</dbReference>
<evidence type="ECO:0000256" key="8">
    <source>
        <dbReference type="RuleBase" id="RU003615"/>
    </source>
</evidence>
<dbReference type="PRINTS" id="PR00110">
    <property type="entry name" value="ALPHAAMYLASE"/>
</dbReference>
<feature type="domain" description="Alpha-amylase C-terminal beta-sheet" evidence="12">
    <location>
        <begin position="407"/>
        <end position="471"/>
    </location>
</feature>
<keyword evidence="14" id="KW-1185">Reference proteome</keyword>
<keyword evidence="6 9" id="KW-0119">Carbohydrate metabolism</keyword>
<dbReference type="Pfam" id="PF00128">
    <property type="entry name" value="Alpha-amylase"/>
    <property type="match status" value="1"/>
</dbReference>
<dbReference type="Pfam" id="PF07821">
    <property type="entry name" value="Alpha-amyl_C2"/>
    <property type="match status" value="1"/>
</dbReference>
<comment type="cofactor">
    <cofactor evidence="2">
        <name>Ca(2+)</name>
        <dbReference type="ChEBI" id="CHEBI:29108"/>
    </cofactor>
</comment>
<dbReference type="InterPro" id="IPR006047">
    <property type="entry name" value="GH13_cat_dom"/>
</dbReference>
<evidence type="ECO:0000256" key="9">
    <source>
        <dbReference type="RuleBase" id="RU361134"/>
    </source>
</evidence>
<comment type="catalytic activity">
    <reaction evidence="1 9">
        <text>Endohydrolysis of (1-&gt;4)-alpha-D-glucosidic linkages in polysaccharides containing three or more (1-&gt;4)-alpha-linked D-glucose units.</text>
        <dbReference type="EC" id="3.2.1.1"/>
    </reaction>
</comment>
<dbReference type="EMBL" id="BMAR01000010">
    <property type="protein sequence ID" value="GFR45415.1"/>
    <property type="molecule type" value="Genomic_DNA"/>
</dbReference>
<sequence>MRQKSMCQARGPKTRVIAWQRRSTCLTTVRAAVVSAAPEAERKAKSTGTVSHSNNTQQSPRGYEDAIMLQGFAWDSCLQNNWYGTVQSKIPDMQAAGISHVWLPPPSQSVSPQGYMPGQLYNLSSRYGNKEQLTALTQALGRAGMQALADIVINHRCADEMEGGVYNRFRDDVKHTGRRIDWGRWAITCNDPAFKGSGNPDTGDDFGPAPDLDHANPELRASLADWLGWLQREVGFAGWRLDFARGYAARYAGEYVAASTGPQQLNVGEVWVDLAWSGPDLQHNQDAARQRICDWIRGTGESCCAFDFPTKGLLQEAVKHTQYQRLRDGQGKAPGLLGWWPARSVSFIENHDTGSTQQHWPFPADKVAVGYAYILTHPGIPCIFWDHFASWGEELHRVITGLALLRRRAGIHAGSRLEVLAAEPDMYVARVGGSLTVKLGPRYDMGAGLLPREGEGWRLALSGRDWAVWERVGGSSSSGRQ</sequence>
<comment type="caution">
    <text evidence="13">The sequence shown here is derived from an EMBL/GenBank/DDBJ whole genome shotgun (WGS) entry which is preliminary data.</text>
</comment>
<evidence type="ECO:0000259" key="12">
    <source>
        <dbReference type="SMART" id="SM00810"/>
    </source>
</evidence>
<evidence type="ECO:0000259" key="11">
    <source>
        <dbReference type="SMART" id="SM00642"/>
    </source>
</evidence>
<dbReference type="AlphaFoldDB" id="A0AAD3DP31"/>
<dbReference type="Gene3D" id="3.20.20.80">
    <property type="entry name" value="Glycosidases"/>
    <property type="match status" value="1"/>
</dbReference>
<dbReference type="GO" id="GO:0005975">
    <property type="term" value="P:carbohydrate metabolic process"/>
    <property type="evidence" value="ECO:0007669"/>
    <property type="project" value="InterPro"/>
</dbReference>
<evidence type="ECO:0000313" key="13">
    <source>
        <dbReference type="EMBL" id="GFR45415.1"/>
    </source>
</evidence>
<organism evidence="13 14">
    <name type="scientific">Astrephomene gubernaculifera</name>
    <dbReference type="NCBI Taxonomy" id="47775"/>
    <lineage>
        <taxon>Eukaryota</taxon>
        <taxon>Viridiplantae</taxon>
        <taxon>Chlorophyta</taxon>
        <taxon>core chlorophytes</taxon>
        <taxon>Chlorophyceae</taxon>
        <taxon>CS clade</taxon>
        <taxon>Chlamydomonadales</taxon>
        <taxon>Astrephomenaceae</taxon>
        <taxon>Astrephomene</taxon>
    </lineage>
</organism>
<feature type="domain" description="Glycosyl hydrolase family 13 catalytic" evidence="11">
    <location>
        <begin position="66"/>
        <end position="406"/>
    </location>
</feature>
<dbReference type="SMART" id="SM00810">
    <property type="entry name" value="Alpha-amyl_C2"/>
    <property type="match status" value="1"/>
</dbReference>
<dbReference type="SMART" id="SM00642">
    <property type="entry name" value="Aamy"/>
    <property type="match status" value="1"/>
</dbReference>
<keyword evidence="7 9" id="KW-0326">Glycosidase</keyword>
<dbReference type="InterPro" id="IPR017853">
    <property type="entry name" value="GH"/>
</dbReference>
<feature type="region of interest" description="Disordered" evidence="10">
    <location>
        <begin position="36"/>
        <end position="61"/>
    </location>
</feature>
<proteinExistence type="inferred from homology"/>
<keyword evidence="5 9" id="KW-0378">Hydrolase</keyword>
<comment type="similarity">
    <text evidence="3 8">Belongs to the glycosyl hydrolase 13 family.</text>
</comment>
<reference evidence="13 14" key="1">
    <citation type="journal article" date="2021" name="Sci. Rep.">
        <title>Genome sequencing of the multicellular alga Astrephomene provides insights into convergent evolution of germ-soma differentiation.</title>
        <authorList>
            <person name="Yamashita S."/>
            <person name="Yamamoto K."/>
            <person name="Matsuzaki R."/>
            <person name="Suzuki S."/>
            <person name="Yamaguchi H."/>
            <person name="Hirooka S."/>
            <person name="Minakuchi Y."/>
            <person name="Miyagishima S."/>
            <person name="Kawachi M."/>
            <person name="Toyoda A."/>
            <person name="Nozaki H."/>
        </authorList>
    </citation>
    <scope>NUCLEOTIDE SEQUENCE [LARGE SCALE GENOMIC DNA]</scope>
    <source>
        <strain evidence="13 14">NIES-4017</strain>
    </source>
</reference>
<dbReference type="EC" id="3.2.1.1" evidence="4 9"/>
<gene>
    <name evidence="13" type="ORF">Agub_g6794</name>
</gene>
<feature type="compositionally biased region" description="Polar residues" evidence="10">
    <location>
        <begin position="46"/>
        <end position="60"/>
    </location>
</feature>
<evidence type="ECO:0000256" key="5">
    <source>
        <dbReference type="ARBA" id="ARBA00022801"/>
    </source>
</evidence>
<dbReference type="CDD" id="cd11314">
    <property type="entry name" value="AmyAc_arch_bac_plant_AmyA"/>
    <property type="match status" value="1"/>
</dbReference>
<evidence type="ECO:0000313" key="14">
    <source>
        <dbReference type="Proteomes" id="UP001054857"/>
    </source>
</evidence>
<protein>
    <recommendedName>
        <fullName evidence="4 9">Alpha-amylase</fullName>
        <ecNumber evidence="4 9">3.2.1.1</ecNumber>
    </recommendedName>
</protein>
<evidence type="ECO:0000256" key="4">
    <source>
        <dbReference type="ARBA" id="ARBA00012595"/>
    </source>
</evidence>
<dbReference type="SUPFAM" id="SSF51445">
    <property type="entry name" value="(Trans)glycosidases"/>
    <property type="match status" value="1"/>
</dbReference>
<evidence type="ECO:0000256" key="3">
    <source>
        <dbReference type="ARBA" id="ARBA00008061"/>
    </source>
</evidence>
<dbReference type="PANTHER" id="PTHR43447">
    <property type="entry name" value="ALPHA-AMYLASE"/>
    <property type="match status" value="1"/>
</dbReference>
<dbReference type="Gene3D" id="2.60.40.1180">
    <property type="entry name" value="Golgi alpha-mannosidase II"/>
    <property type="match status" value="1"/>
</dbReference>
<dbReference type="GO" id="GO:0005509">
    <property type="term" value="F:calcium ion binding"/>
    <property type="evidence" value="ECO:0007669"/>
    <property type="project" value="InterPro"/>
</dbReference>